<evidence type="ECO:0000313" key="2">
    <source>
        <dbReference type="EMBL" id="GLC48270.1"/>
    </source>
</evidence>
<dbReference type="EMBL" id="BRXU01000001">
    <property type="protein sequence ID" value="GLC48270.1"/>
    <property type="molecule type" value="Genomic_DNA"/>
</dbReference>
<feature type="region of interest" description="Disordered" evidence="1">
    <location>
        <begin position="1"/>
        <end position="25"/>
    </location>
</feature>
<proteinExistence type="predicted"/>
<reference evidence="2 3" key="1">
    <citation type="journal article" date="2023" name="Commun. Biol.">
        <title>Reorganization of the ancestral sex-determining regions during the evolution of trioecy in Pleodorina starrii.</title>
        <authorList>
            <person name="Takahashi K."/>
            <person name="Suzuki S."/>
            <person name="Kawai-Toyooka H."/>
            <person name="Yamamoto K."/>
            <person name="Hamaji T."/>
            <person name="Ootsuki R."/>
            <person name="Yamaguchi H."/>
            <person name="Kawachi M."/>
            <person name="Higashiyama T."/>
            <person name="Nozaki H."/>
        </authorList>
    </citation>
    <scope>NUCLEOTIDE SEQUENCE [LARGE SCALE GENOMIC DNA]</scope>
    <source>
        <strain evidence="2 3">NIES-4479</strain>
    </source>
</reference>
<dbReference type="OrthoDB" id="532557at2759"/>
<protein>
    <submittedName>
        <fullName evidence="2">Uncharacterized protein</fullName>
    </submittedName>
</protein>
<keyword evidence="3" id="KW-1185">Reference proteome</keyword>
<organism evidence="2 3">
    <name type="scientific">Pleodorina starrii</name>
    <dbReference type="NCBI Taxonomy" id="330485"/>
    <lineage>
        <taxon>Eukaryota</taxon>
        <taxon>Viridiplantae</taxon>
        <taxon>Chlorophyta</taxon>
        <taxon>core chlorophytes</taxon>
        <taxon>Chlorophyceae</taxon>
        <taxon>CS clade</taxon>
        <taxon>Chlamydomonadales</taxon>
        <taxon>Volvocaceae</taxon>
        <taxon>Pleodorina</taxon>
    </lineage>
</organism>
<accession>A0A9W6EXH5</accession>
<evidence type="ECO:0000256" key="1">
    <source>
        <dbReference type="SAM" id="MobiDB-lite"/>
    </source>
</evidence>
<evidence type="ECO:0000313" key="3">
    <source>
        <dbReference type="Proteomes" id="UP001165080"/>
    </source>
</evidence>
<sequence length="350" mass="36306">MATALTSHPPAHVHSPPHVHSHSHSEWKDYRHLHPRYRTSVEALRSLAKARLMSQLRGPSEHLDVEISVDSPFLSLQGRDNMRAAQYIAKWLLAAVDLKPLMYKVRELDDKRTRLELLVEAHMSPHRPWWLPATWLLPKTFTLSGDLQLRISKGPASDGSQDVITALEGRLHNLGKLPLPIRLLNGAVLGYLPSATETFWSPFVGLLGDPSYRQEAAAAAAAEGAPTGILGKAKAAASAVVDKAQETVAAVTEGGVSGVLAATGAKAAEQVQGVAAGAAGTTAVAAEKAAGAADAAAAKVGNGGVKGKAAEAVRGAVHDVAGAVKGGVAAGAEKVTEVAGKAKKAVVGQA</sequence>
<gene>
    <name evidence="2" type="primary">PLEST000820</name>
    <name evidence="2" type="ORF">PLESTB_000077600</name>
</gene>
<comment type="caution">
    <text evidence="2">The sequence shown here is derived from an EMBL/GenBank/DDBJ whole genome shotgun (WGS) entry which is preliminary data.</text>
</comment>
<dbReference type="Proteomes" id="UP001165080">
    <property type="component" value="Unassembled WGS sequence"/>
</dbReference>
<dbReference type="AlphaFoldDB" id="A0A9W6EXH5"/>
<name>A0A9W6EXH5_9CHLO</name>